<feature type="signal peptide" evidence="1">
    <location>
        <begin position="1"/>
        <end position="27"/>
    </location>
</feature>
<dbReference type="RefSeq" id="WP_011421722.1">
    <property type="nucleotide sequence ID" value="NC_007760.1"/>
</dbReference>
<proteinExistence type="predicted"/>
<protein>
    <recommendedName>
        <fullName evidence="4">DUF1579 domain-containing protein</fullName>
    </recommendedName>
</protein>
<dbReference type="AlphaFoldDB" id="Q2ILB3"/>
<dbReference type="eggNOG" id="ENOG5032QJ3">
    <property type="taxonomic scope" value="Bacteria"/>
</dbReference>
<keyword evidence="1" id="KW-0732">Signal</keyword>
<dbReference type="HOGENOM" id="CLU_112381_0_0_7"/>
<evidence type="ECO:0008006" key="4">
    <source>
        <dbReference type="Google" id="ProtNLM"/>
    </source>
</evidence>
<evidence type="ECO:0000256" key="1">
    <source>
        <dbReference type="SAM" id="SignalP"/>
    </source>
</evidence>
<dbReference type="STRING" id="290397.Adeh_2670"/>
<feature type="chain" id="PRO_5004209748" description="DUF1579 domain-containing protein" evidence="1">
    <location>
        <begin position="28"/>
        <end position="206"/>
    </location>
</feature>
<dbReference type="KEGG" id="ade:Adeh_2670"/>
<reference evidence="2" key="1">
    <citation type="submission" date="2006-01" db="EMBL/GenBank/DDBJ databases">
        <title>Complete sequence of Anaeromyxobacter dehalogenans 2CP-C.</title>
        <authorList>
            <consortium name="US DOE Joint Genome Institute"/>
            <person name="Copeland A."/>
            <person name="Lucas S."/>
            <person name="Lapidus A."/>
            <person name="Barry K."/>
            <person name="Detter J.C."/>
            <person name="Glavina T."/>
            <person name="Hammon N."/>
            <person name="Israni S."/>
            <person name="Pitluck S."/>
            <person name="Brettin T."/>
            <person name="Bruce D."/>
            <person name="Han C."/>
            <person name="Tapia R."/>
            <person name="Gilna P."/>
            <person name="Kiss H."/>
            <person name="Schmutz J."/>
            <person name="Larimer F."/>
            <person name="Land M."/>
            <person name="Kyrpides N."/>
            <person name="Anderson I."/>
            <person name="Sanford R.A."/>
            <person name="Ritalahti K.M."/>
            <person name="Thomas H.S."/>
            <person name="Kirby J.R."/>
            <person name="Zhulin I.B."/>
            <person name="Loeffler F.E."/>
            <person name="Richardson P."/>
        </authorList>
    </citation>
    <scope>NUCLEOTIDE SEQUENCE</scope>
    <source>
        <strain evidence="2">2CP-C</strain>
    </source>
</reference>
<name>Q2ILB3_ANADE</name>
<sequence>MNASKQARAVLFVCCLAAVLQAGPARAAPASAGASPAAAPQARDGQHDFDFEIGTWKTRLKRLKAPLTGSTTWLEYEGTTVVRKVWGGRANLVELDAAGPAGRLELLSLRLYNPASRQWSLNVASVRGGTLGPPTVGEFKDGRGEFYSMETMDGRAVLVRFVVSDVTADSCRFEQAFSVDGGKTWEVNWVAVDTRVKDGAGSGAAR</sequence>
<evidence type="ECO:0000313" key="3">
    <source>
        <dbReference type="Proteomes" id="UP000001935"/>
    </source>
</evidence>
<gene>
    <name evidence="2" type="ordered locus">Adeh_2670</name>
</gene>
<evidence type="ECO:0000313" key="2">
    <source>
        <dbReference type="EMBL" id="ABC82440.1"/>
    </source>
</evidence>
<organism evidence="2 3">
    <name type="scientific">Anaeromyxobacter dehalogenans (strain 2CP-C)</name>
    <dbReference type="NCBI Taxonomy" id="290397"/>
    <lineage>
        <taxon>Bacteria</taxon>
        <taxon>Pseudomonadati</taxon>
        <taxon>Myxococcota</taxon>
        <taxon>Myxococcia</taxon>
        <taxon>Myxococcales</taxon>
        <taxon>Cystobacterineae</taxon>
        <taxon>Anaeromyxobacteraceae</taxon>
        <taxon>Anaeromyxobacter</taxon>
    </lineage>
</organism>
<dbReference type="EMBL" id="CP000251">
    <property type="protein sequence ID" value="ABC82440.1"/>
    <property type="molecule type" value="Genomic_DNA"/>
</dbReference>
<dbReference type="Proteomes" id="UP000001935">
    <property type="component" value="Chromosome"/>
</dbReference>
<accession>Q2ILB3</accession>